<sequence length="214" mass="23966">MDSAVMNARELKWTLSALESAPRLYVHHDTDKLGNALIYSIDDDLLYIYEDSRTLSAHDPLAYIPARGYWRGFLRRAKSRLVVTEVRRHEARESAVSLSFFHTEHASGSAEVKTGLVVEEVGYSWTIEYCGKQYNVMQTREAPNTATGSGKSYKVCERRGTPLAWYAAETMHAGKESKKAVLWIEEEALADGLVDFCVACLLTAADVVTPIRQS</sequence>
<comment type="caution">
    <text evidence="1">The sequence shown here is derived from an EMBL/GenBank/DDBJ whole genome shotgun (WGS) entry which is preliminary data.</text>
</comment>
<proteinExistence type="predicted"/>
<evidence type="ECO:0000313" key="2">
    <source>
        <dbReference type="Proteomes" id="UP000193685"/>
    </source>
</evidence>
<protein>
    <submittedName>
        <fullName evidence="1">Uncharacterized protein</fullName>
    </submittedName>
</protein>
<reference evidence="1 2" key="1">
    <citation type="submission" date="2016-07" db="EMBL/GenBank/DDBJ databases">
        <title>Pervasive Adenine N6-methylation of Active Genes in Fungi.</title>
        <authorList>
            <consortium name="DOE Joint Genome Institute"/>
            <person name="Mondo S.J."/>
            <person name="Dannebaum R.O."/>
            <person name="Kuo R.C."/>
            <person name="Labutti K."/>
            <person name="Haridas S."/>
            <person name="Kuo A."/>
            <person name="Salamov A."/>
            <person name="Ahrendt S.R."/>
            <person name="Lipzen A."/>
            <person name="Sullivan W."/>
            <person name="Andreopoulos W.B."/>
            <person name="Clum A."/>
            <person name="Lindquist E."/>
            <person name="Daum C."/>
            <person name="Ramamoorthy G.K."/>
            <person name="Gryganskyi A."/>
            <person name="Culley D."/>
            <person name="Magnuson J.K."/>
            <person name="James T.Y."/>
            <person name="O'Malley M.A."/>
            <person name="Stajich J.E."/>
            <person name="Spatafora J.W."/>
            <person name="Visel A."/>
            <person name="Grigoriev I.V."/>
        </authorList>
    </citation>
    <scope>NUCLEOTIDE SEQUENCE [LARGE SCALE GENOMIC DNA]</scope>
    <source>
        <strain evidence="1 2">12-1054</strain>
    </source>
</reference>
<name>A0A1Y2FQ81_PROLT</name>
<dbReference type="Proteomes" id="UP000193685">
    <property type="component" value="Unassembled WGS sequence"/>
</dbReference>
<evidence type="ECO:0000313" key="1">
    <source>
        <dbReference type="EMBL" id="ORY85484.1"/>
    </source>
</evidence>
<keyword evidence="2" id="KW-1185">Reference proteome</keyword>
<dbReference type="EMBL" id="MCFI01000004">
    <property type="protein sequence ID" value="ORY85484.1"/>
    <property type="molecule type" value="Genomic_DNA"/>
</dbReference>
<accession>A0A1Y2FQ81</accession>
<organism evidence="1 2">
    <name type="scientific">Protomyces lactucae-debilis</name>
    <dbReference type="NCBI Taxonomy" id="2754530"/>
    <lineage>
        <taxon>Eukaryota</taxon>
        <taxon>Fungi</taxon>
        <taxon>Dikarya</taxon>
        <taxon>Ascomycota</taxon>
        <taxon>Taphrinomycotina</taxon>
        <taxon>Taphrinomycetes</taxon>
        <taxon>Taphrinales</taxon>
        <taxon>Protomycetaceae</taxon>
        <taxon>Protomyces</taxon>
    </lineage>
</organism>
<dbReference type="RefSeq" id="XP_040726966.1">
    <property type="nucleotide sequence ID" value="XM_040866542.1"/>
</dbReference>
<dbReference type="AlphaFoldDB" id="A0A1Y2FQ81"/>
<dbReference type="GeneID" id="63783141"/>
<gene>
    <name evidence="1" type="ORF">BCR37DRAFT_239696</name>
</gene>